<keyword evidence="5 7" id="KW-0663">Pyridoxal phosphate</keyword>
<dbReference type="HAMAP" id="MF_01023">
    <property type="entry name" value="HisC_aminotrans_2"/>
    <property type="match status" value="1"/>
</dbReference>
<dbReference type="NCBIfam" id="TIGR01141">
    <property type="entry name" value="hisC"/>
    <property type="match status" value="1"/>
</dbReference>
<dbReference type="InterPro" id="IPR015421">
    <property type="entry name" value="PyrdxlP-dep_Trfase_major"/>
</dbReference>
<dbReference type="UniPathway" id="UPA00031">
    <property type="reaction ID" value="UER00012"/>
</dbReference>
<dbReference type="InterPro" id="IPR005861">
    <property type="entry name" value="HisP_aminotrans"/>
</dbReference>
<dbReference type="Gene3D" id="3.90.1150.10">
    <property type="entry name" value="Aspartate Aminotransferase, domain 1"/>
    <property type="match status" value="1"/>
</dbReference>
<dbReference type="SUPFAM" id="SSF53383">
    <property type="entry name" value="PLP-dependent transferases"/>
    <property type="match status" value="1"/>
</dbReference>
<dbReference type="InterPro" id="IPR015424">
    <property type="entry name" value="PyrdxlP-dep_Trfase"/>
</dbReference>
<evidence type="ECO:0000256" key="2">
    <source>
        <dbReference type="ARBA" id="ARBA00011738"/>
    </source>
</evidence>
<dbReference type="GO" id="GO:0030170">
    <property type="term" value="F:pyridoxal phosphate binding"/>
    <property type="evidence" value="ECO:0007669"/>
    <property type="project" value="InterPro"/>
</dbReference>
<comment type="pathway">
    <text evidence="7">Amino-acid biosynthesis; L-histidine biosynthesis; L-histidine from 5-phospho-alpha-D-ribose 1-diphosphate: step 7/9.</text>
</comment>
<evidence type="ECO:0000256" key="1">
    <source>
        <dbReference type="ARBA" id="ARBA00001933"/>
    </source>
</evidence>
<evidence type="ECO:0000313" key="9">
    <source>
        <dbReference type="EMBL" id="MXQ52595.1"/>
    </source>
</evidence>
<keyword evidence="3 7" id="KW-0032">Aminotransferase</keyword>
<accession>A0A6I4VQP2</accession>
<dbReference type="RefSeq" id="WP_160799601.1">
    <property type="nucleotide sequence ID" value="NZ_WUUL01000001.1"/>
</dbReference>
<reference evidence="9 10" key="1">
    <citation type="submission" date="2019-12" db="EMBL/GenBank/DDBJ databases">
        <title>Whole-genome analyses of novel actinobacteria.</title>
        <authorList>
            <person name="Sahin N."/>
            <person name="Saygin H."/>
        </authorList>
    </citation>
    <scope>NUCLEOTIDE SEQUENCE [LARGE SCALE GENOMIC DNA]</scope>
    <source>
        <strain evidence="9 10">KC615</strain>
    </source>
</reference>
<dbReference type="Gene3D" id="3.40.640.10">
    <property type="entry name" value="Type I PLP-dependent aspartate aminotransferase-like (Major domain)"/>
    <property type="match status" value="1"/>
</dbReference>
<comment type="caution">
    <text evidence="9">The sequence shown here is derived from an EMBL/GenBank/DDBJ whole genome shotgun (WGS) entry which is preliminary data.</text>
</comment>
<dbReference type="InterPro" id="IPR050106">
    <property type="entry name" value="HistidinolP_aminotransfase"/>
</dbReference>
<dbReference type="Proteomes" id="UP000430692">
    <property type="component" value="Unassembled WGS sequence"/>
</dbReference>
<evidence type="ECO:0000256" key="5">
    <source>
        <dbReference type="ARBA" id="ARBA00022898"/>
    </source>
</evidence>
<organism evidence="9 10">
    <name type="scientific">Shimazuella alba</name>
    <dbReference type="NCBI Taxonomy" id="2690964"/>
    <lineage>
        <taxon>Bacteria</taxon>
        <taxon>Bacillati</taxon>
        <taxon>Bacillota</taxon>
        <taxon>Bacilli</taxon>
        <taxon>Bacillales</taxon>
        <taxon>Thermoactinomycetaceae</taxon>
        <taxon>Shimazuella</taxon>
    </lineage>
</organism>
<comment type="catalytic activity">
    <reaction evidence="7">
        <text>L-histidinol phosphate + 2-oxoglutarate = 3-(imidazol-4-yl)-2-oxopropyl phosphate + L-glutamate</text>
        <dbReference type="Rhea" id="RHEA:23744"/>
        <dbReference type="ChEBI" id="CHEBI:16810"/>
        <dbReference type="ChEBI" id="CHEBI:29985"/>
        <dbReference type="ChEBI" id="CHEBI:57766"/>
        <dbReference type="ChEBI" id="CHEBI:57980"/>
        <dbReference type="EC" id="2.6.1.9"/>
    </reaction>
</comment>
<dbReference type="PANTHER" id="PTHR43643">
    <property type="entry name" value="HISTIDINOL-PHOSPHATE AMINOTRANSFERASE 2"/>
    <property type="match status" value="1"/>
</dbReference>
<evidence type="ECO:0000256" key="7">
    <source>
        <dbReference type="HAMAP-Rule" id="MF_01023"/>
    </source>
</evidence>
<dbReference type="EMBL" id="WUUL01000001">
    <property type="protein sequence ID" value="MXQ52595.1"/>
    <property type="molecule type" value="Genomic_DNA"/>
</dbReference>
<keyword evidence="7" id="KW-0028">Amino-acid biosynthesis</keyword>
<dbReference type="GO" id="GO:0000105">
    <property type="term" value="P:L-histidine biosynthetic process"/>
    <property type="evidence" value="ECO:0007669"/>
    <property type="project" value="UniProtKB-UniRule"/>
</dbReference>
<dbReference type="InterPro" id="IPR004839">
    <property type="entry name" value="Aminotransferase_I/II_large"/>
</dbReference>
<proteinExistence type="inferred from homology"/>
<name>A0A6I4VQP2_9BACL</name>
<sequence>MLSAKKSIQDIPVYQPGKSLEEVKRELGLENVIKLASNENPFGCSSKVWESLMNVKDQFHLYPEDDAPLLRQKLAESLEIDERRLVFGNGSDEVIQMIARAYLEPGTESVMAVPTFPRYETATRIEGAKKVEIPLKNGTHDLEAMLQAVNDQTRVIWVCNPNNPSGTFVNHEALSSFLDRLPDHVLVVLDEAYVEYVTDDTFPDSLSLLDYNPRIVVLRTFSKIYGLASFRAGYGIAHPDVIQQLSRVREPFNLNRLAQSATLAAVEDETFVVYCRNQNRLGLKQVMNQLDEWNISYFPSQANFLLIDTGFNADEAFQYLLKRGVIVRSGNALGFPTYLRVTIGKKEENEAFLAGLHGFLQEKQSRITI</sequence>
<protein>
    <recommendedName>
        <fullName evidence="7">Histidinol-phosphate aminotransferase</fullName>
        <ecNumber evidence="7">2.6.1.9</ecNumber>
    </recommendedName>
    <alternativeName>
        <fullName evidence="7">Imidazole acetol-phosphate transaminase</fullName>
    </alternativeName>
</protein>
<dbReference type="AlphaFoldDB" id="A0A6I4VQP2"/>
<comment type="similarity">
    <text evidence="7">Belongs to the class-II pyridoxal-phosphate-dependent aminotransferase family. Histidinol-phosphate aminotransferase subfamily.</text>
</comment>
<dbReference type="InterPro" id="IPR015422">
    <property type="entry name" value="PyrdxlP-dep_Trfase_small"/>
</dbReference>
<keyword evidence="4 7" id="KW-0808">Transferase</keyword>
<dbReference type="EC" id="2.6.1.9" evidence="7"/>
<evidence type="ECO:0000256" key="4">
    <source>
        <dbReference type="ARBA" id="ARBA00022679"/>
    </source>
</evidence>
<dbReference type="Pfam" id="PF00155">
    <property type="entry name" value="Aminotran_1_2"/>
    <property type="match status" value="1"/>
</dbReference>
<keyword evidence="6 7" id="KW-0368">Histidine biosynthesis</keyword>
<feature type="domain" description="Aminotransferase class I/classII large" evidence="8">
    <location>
        <begin position="31"/>
        <end position="354"/>
    </location>
</feature>
<comment type="cofactor">
    <cofactor evidence="1 7">
        <name>pyridoxal 5'-phosphate</name>
        <dbReference type="ChEBI" id="CHEBI:597326"/>
    </cofactor>
</comment>
<dbReference type="CDD" id="cd00609">
    <property type="entry name" value="AAT_like"/>
    <property type="match status" value="1"/>
</dbReference>
<gene>
    <name evidence="7" type="primary">hisC</name>
    <name evidence="9" type="ORF">GSM42_02280</name>
</gene>
<evidence type="ECO:0000256" key="6">
    <source>
        <dbReference type="ARBA" id="ARBA00023102"/>
    </source>
</evidence>
<evidence type="ECO:0000259" key="8">
    <source>
        <dbReference type="Pfam" id="PF00155"/>
    </source>
</evidence>
<comment type="subunit">
    <text evidence="2 7">Homodimer.</text>
</comment>
<dbReference type="GO" id="GO:0004400">
    <property type="term" value="F:histidinol-phosphate transaminase activity"/>
    <property type="evidence" value="ECO:0007669"/>
    <property type="project" value="UniProtKB-UniRule"/>
</dbReference>
<feature type="modified residue" description="N6-(pyridoxal phosphate)lysine" evidence="7">
    <location>
        <position position="223"/>
    </location>
</feature>
<evidence type="ECO:0000256" key="3">
    <source>
        <dbReference type="ARBA" id="ARBA00022576"/>
    </source>
</evidence>
<evidence type="ECO:0000313" key="10">
    <source>
        <dbReference type="Proteomes" id="UP000430692"/>
    </source>
</evidence>
<dbReference type="PANTHER" id="PTHR43643:SF3">
    <property type="entry name" value="HISTIDINOL-PHOSPHATE AMINOTRANSFERASE"/>
    <property type="match status" value="1"/>
</dbReference>
<keyword evidence="10" id="KW-1185">Reference proteome</keyword>